<protein>
    <recommendedName>
        <fullName evidence="2">Gfo/Idh/MocA-like oxidoreductase N-terminal domain-containing protein</fullName>
    </recommendedName>
</protein>
<dbReference type="Gene3D" id="3.40.50.720">
    <property type="entry name" value="NAD(P)-binding Rossmann-like Domain"/>
    <property type="match status" value="1"/>
</dbReference>
<dbReference type="InterPro" id="IPR036291">
    <property type="entry name" value="NAD(P)-bd_dom_sf"/>
</dbReference>
<dbReference type="PANTHER" id="PTHR43818:SF9">
    <property type="entry name" value="HYPOTHETICAL OXIDOREDUCTASE"/>
    <property type="match status" value="1"/>
</dbReference>
<dbReference type="Pfam" id="PF01408">
    <property type="entry name" value="GFO_IDH_MocA"/>
    <property type="match status" value="1"/>
</dbReference>
<dbReference type="AlphaFoldDB" id="A0A518JXW7"/>
<keyword evidence="4" id="KW-1185">Reference proteome</keyword>
<dbReference type="RefSeq" id="WP_231753239.1">
    <property type="nucleotide sequence ID" value="NZ_CP036348.1"/>
</dbReference>
<dbReference type="Proteomes" id="UP000315082">
    <property type="component" value="Chromosome"/>
</dbReference>
<evidence type="ECO:0000259" key="2">
    <source>
        <dbReference type="Pfam" id="PF01408"/>
    </source>
</evidence>
<dbReference type="InterPro" id="IPR050463">
    <property type="entry name" value="Gfo/Idh/MocA_oxidrdct_glycsds"/>
</dbReference>
<sequence precursor="true">MQFSYLAKRFMFPVLAVAVALSSASVASADEPLKVGIIGLDTSHVTAFSKVMNDPKATGDLAKMSVVAAFPGGSPDIASSRDRVEGFTNQLRDMGIEIVDSIPALLEKVDVVMLESVDARPHLEQVLPVFKAGKRVFIDKPLAASLVDCLAIQQLSKKYDVPWFSSSSLRFSPDIYRFRTGDPKVGAVLGATVWSPCSLEPTHPDLFWYGVHGVETLYTIMGTGCTQVSRVSTADSDEATGVWEGGRVGTFRGLRAGKKGYGGIVFGEKSIADAGTYAGYQPLVQRVASFFLTGEVPIDPNETIEMFAFMTAADESKKVDGAAVSIADVMKAAEAKVADRIAEVEKQIAASK</sequence>
<dbReference type="GO" id="GO:0000166">
    <property type="term" value="F:nucleotide binding"/>
    <property type="evidence" value="ECO:0007669"/>
    <property type="project" value="InterPro"/>
</dbReference>
<feature type="domain" description="Gfo/Idh/MocA-like oxidoreductase N-terminal" evidence="2">
    <location>
        <begin position="87"/>
        <end position="161"/>
    </location>
</feature>
<dbReference type="SUPFAM" id="SSF51735">
    <property type="entry name" value="NAD(P)-binding Rossmann-fold domains"/>
    <property type="match status" value="1"/>
</dbReference>
<feature type="signal peptide" evidence="1">
    <location>
        <begin position="1"/>
        <end position="29"/>
    </location>
</feature>
<dbReference type="InterPro" id="IPR000683">
    <property type="entry name" value="Gfo/Idh/MocA-like_OxRdtase_N"/>
</dbReference>
<dbReference type="KEGG" id="rcf:Poly24_41090"/>
<dbReference type="PANTHER" id="PTHR43818">
    <property type="entry name" value="BCDNA.GH03377"/>
    <property type="match status" value="1"/>
</dbReference>
<keyword evidence="1" id="KW-0732">Signal</keyword>
<dbReference type="EMBL" id="CP036348">
    <property type="protein sequence ID" value="QDV70387.1"/>
    <property type="molecule type" value="Genomic_DNA"/>
</dbReference>
<proteinExistence type="predicted"/>
<gene>
    <name evidence="3" type="ORF">Poly24_41090</name>
</gene>
<reference evidence="3 4" key="1">
    <citation type="submission" date="2019-02" db="EMBL/GenBank/DDBJ databases">
        <title>Deep-cultivation of Planctomycetes and their phenomic and genomic characterization uncovers novel biology.</title>
        <authorList>
            <person name="Wiegand S."/>
            <person name="Jogler M."/>
            <person name="Boedeker C."/>
            <person name="Pinto D."/>
            <person name="Vollmers J."/>
            <person name="Rivas-Marin E."/>
            <person name="Kohn T."/>
            <person name="Peeters S.H."/>
            <person name="Heuer A."/>
            <person name="Rast P."/>
            <person name="Oberbeckmann S."/>
            <person name="Bunk B."/>
            <person name="Jeske O."/>
            <person name="Meyerdierks A."/>
            <person name="Storesund J.E."/>
            <person name="Kallscheuer N."/>
            <person name="Luecker S."/>
            <person name="Lage O.M."/>
            <person name="Pohl T."/>
            <person name="Merkel B.J."/>
            <person name="Hornburger P."/>
            <person name="Mueller R.-W."/>
            <person name="Bruemmer F."/>
            <person name="Labrenz M."/>
            <person name="Spormann A.M."/>
            <person name="Op den Camp H."/>
            <person name="Overmann J."/>
            <person name="Amann R."/>
            <person name="Jetten M.S.M."/>
            <person name="Mascher T."/>
            <person name="Medema M.H."/>
            <person name="Devos D.P."/>
            <person name="Kaster A.-K."/>
            <person name="Ovreas L."/>
            <person name="Rohde M."/>
            <person name="Galperin M.Y."/>
            <person name="Jogler C."/>
        </authorList>
    </citation>
    <scope>NUCLEOTIDE SEQUENCE [LARGE SCALE GENOMIC DNA]</scope>
    <source>
        <strain evidence="3 4">Poly24</strain>
    </source>
</reference>
<evidence type="ECO:0000313" key="3">
    <source>
        <dbReference type="EMBL" id="QDV70387.1"/>
    </source>
</evidence>
<organism evidence="3 4">
    <name type="scientific">Rosistilla carotiformis</name>
    <dbReference type="NCBI Taxonomy" id="2528017"/>
    <lineage>
        <taxon>Bacteria</taxon>
        <taxon>Pseudomonadati</taxon>
        <taxon>Planctomycetota</taxon>
        <taxon>Planctomycetia</taxon>
        <taxon>Pirellulales</taxon>
        <taxon>Pirellulaceae</taxon>
        <taxon>Rosistilla</taxon>
    </lineage>
</organism>
<name>A0A518JXW7_9BACT</name>
<evidence type="ECO:0000313" key="4">
    <source>
        <dbReference type="Proteomes" id="UP000315082"/>
    </source>
</evidence>
<feature type="chain" id="PRO_5021911773" description="Gfo/Idh/MocA-like oxidoreductase N-terminal domain-containing protein" evidence="1">
    <location>
        <begin position="30"/>
        <end position="352"/>
    </location>
</feature>
<evidence type="ECO:0000256" key="1">
    <source>
        <dbReference type="SAM" id="SignalP"/>
    </source>
</evidence>
<accession>A0A518JXW7</accession>